<keyword evidence="7" id="KW-0732">Signal</keyword>
<dbReference type="PANTHER" id="PTHR14334:SF1">
    <property type="entry name" value="B-CELL ANTIGEN RECEPTOR COMPLEX-ASSOCIATED PROTEIN ALPHA CHAIN"/>
    <property type="match status" value="1"/>
</dbReference>
<dbReference type="GO" id="GO:0004888">
    <property type="term" value="F:transmembrane signaling receptor activity"/>
    <property type="evidence" value="ECO:0007669"/>
    <property type="project" value="InterPro"/>
</dbReference>
<dbReference type="AlphaFoldDB" id="A0AA97LHF5"/>
<evidence type="ECO:0000256" key="5">
    <source>
        <dbReference type="ARBA" id="ARBA00023319"/>
    </source>
</evidence>
<dbReference type="InterPro" id="IPR007110">
    <property type="entry name" value="Ig-like_dom"/>
</dbReference>
<evidence type="ECO:0000256" key="4">
    <source>
        <dbReference type="ARBA" id="ARBA00023136"/>
    </source>
</evidence>
<evidence type="ECO:0000256" key="3">
    <source>
        <dbReference type="ARBA" id="ARBA00022989"/>
    </source>
</evidence>
<gene>
    <name evidence="10" type="primary">CD79A</name>
</gene>
<dbReference type="CTD" id="973"/>
<dbReference type="InterPro" id="IPR003599">
    <property type="entry name" value="Ig_sub"/>
</dbReference>
<dbReference type="InterPro" id="IPR003598">
    <property type="entry name" value="Ig_sub2"/>
</dbReference>
<dbReference type="Pfam" id="PF13927">
    <property type="entry name" value="Ig_3"/>
    <property type="match status" value="1"/>
</dbReference>
<feature type="transmembrane region" description="Helical" evidence="6">
    <location>
        <begin position="191"/>
        <end position="212"/>
    </location>
</feature>
<dbReference type="GeneID" id="129343350"/>
<dbReference type="InterPro" id="IPR013783">
    <property type="entry name" value="Ig-like_fold"/>
</dbReference>
<dbReference type="SMART" id="SM00409">
    <property type="entry name" value="IG"/>
    <property type="match status" value="1"/>
</dbReference>
<dbReference type="Proteomes" id="UP001190640">
    <property type="component" value="Chromosome 15"/>
</dbReference>
<dbReference type="RefSeq" id="XP_054855496.1">
    <property type="nucleotide sequence ID" value="XM_054999521.1"/>
</dbReference>
<dbReference type="PROSITE" id="PS50835">
    <property type="entry name" value="IG_LIKE"/>
    <property type="match status" value="1"/>
</dbReference>
<organism evidence="9 10">
    <name type="scientific">Eublepharis macularius</name>
    <name type="common">Leopard gecko</name>
    <name type="synonym">Cyrtodactylus macularius</name>
    <dbReference type="NCBI Taxonomy" id="481883"/>
    <lineage>
        <taxon>Eukaryota</taxon>
        <taxon>Metazoa</taxon>
        <taxon>Chordata</taxon>
        <taxon>Craniata</taxon>
        <taxon>Vertebrata</taxon>
        <taxon>Euteleostomi</taxon>
        <taxon>Lepidosauria</taxon>
        <taxon>Squamata</taxon>
        <taxon>Bifurcata</taxon>
        <taxon>Gekkota</taxon>
        <taxon>Eublepharidae</taxon>
        <taxon>Eublepharinae</taxon>
        <taxon>Eublepharis</taxon>
    </lineage>
</organism>
<evidence type="ECO:0000313" key="10">
    <source>
        <dbReference type="RefSeq" id="XP_054855496.1"/>
    </source>
</evidence>
<dbReference type="KEGG" id="emc:129343350"/>
<keyword evidence="9" id="KW-1185">Reference proteome</keyword>
<protein>
    <submittedName>
        <fullName evidence="10">B-cell antigen receptor complex-associated protein alpha chain</fullName>
    </submittedName>
</protein>
<dbReference type="PROSITE" id="PS51055">
    <property type="entry name" value="ITAM_1"/>
    <property type="match status" value="1"/>
</dbReference>
<proteinExistence type="predicted"/>
<feature type="signal peptide" evidence="7">
    <location>
        <begin position="1"/>
        <end position="23"/>
    </location>
</feature>
<evidence type="ECO:0000256" key="1">
    <source>
        <dbReference type="ARBA" id="ARBA00004479"/>
    </source>
</evidence>
<sequence>MESGPQWLYSLLLLGLFAGHFCGALNSSSPTEPFNVSEQDKGTTAKNNIKLVTKSPRPVSKDETARQIHRSIVVKDVPSSLLTLEGHPATLECKFTAPSIVNIIWKKSCSPNCSETFHSSSSNKHRSVLVVNGNGVSNLSFLKAQTRDSGMYYCIVSTANDSSQSCGTYLWVRRPRPTSFLNIRESIKNKIITAEGFLLLICAIGPGLFLLLRKRWENESLLQAKKKQYEEENLYEGLNLDECSMYEDISRGLQATYQDIGNVKVIDLQLEKPEKP</sequence>
<dbReference type="SMART" id="SM00408">
    <property type="entry name" value="IGc2"/>
    <property type="match status" value="1"/>
</dbReference>
<dbReference type="GO" id="GO:0009897">
    <property type="term" value="C:external side of plasma membrane"/>
    <property type="evidence" value="ECO:0007669"/>
    <property type="project" value="TreeGrafter"/>
</dbReference>
<keyword evidence="3 6" id="KW-1133">Transmembrane helix</keyword>
<feature type="domain" description="Ig-like" evidence="8">
    <location>
        <begin position="56"/>
        <end position="165"/>
    </location>
</feature>
<keyword evidence="4 6" id="KW-0472">Membrane</keyword>
<keyword evidence="10" id="KW-0675">Receptor</keyword>
<dbReference type="Pfam" id="PF02189">
    <property type="entry name" value="ITAM"/>
    <property type="match status" value="1"/>
</dbReference>
<keyword evidence="2 6" id="KW-0812">Transmembrane</keyword>
<dbReference type="Gene3D" id="2.60.40.10">
    <property type="entry name" value="Immunoglobulins"/>
    <property type="match status" value="1"/>
</dbReference>
<dbReference type="InterPro" id="IPR003110">
    <property type="entry name" value="Phos_immunorcpt_sig_ITAM"/>
</dbReference>
<dbReference type="SUPFAM" id="SSF48726">
    <property type="entry name" value="Immunoglobulin"/>
    <property type="match status" value="1"/>
</dbReference>
<name>A0AA97LHF5_EUBMA</name>
<reference evidence="10" key="1">
    <citation type="submission" date="2025-08" db="UniProtKB">
        <authorList>
            <consortium name="RefSeq"/>
        </authorList>
    </citation>
    <scope>IDENTIFICATION</scope>
    <source>
        <tissue evidence="10">Blood</tissue>
    </source>
</reference>
<evidence type="ECO:0000256" key="7">
    <source>
        <dbReference type="SAM" id="SignalP"/>
    </source>
</evidence>
<dbReference type="GO" id="GO:0050853">
    <property type="term" value="P:B cell receptor signaling pathway"/>
    <property type="evidence" value="ECO:0007669"/>
    <property type="project" value="TreeGrafter"/>
</dbReference>
<evidence type="ECO:0000259" key="8">
    <source>
        <dbReference type="PROSITE" id="PS50835"/>
    </source>
</evidence>
<evidence type="ECO:0000313" key="9">
    <source>
        <dbReference type="Proteomes" id="UP001190640"/>
    </source>
</evidence>
<dbReference type="SMART" id="SM00077">
    <property type="entry name" value="ITAM"/>
    <property type="match status" value="1"/>
</dbReference>
<feature type="chain" id="PRO_5041679374" evidence="7">
    <location>
        <begin position="24"/>
        <end position="276"/>
    </location>
</feature>
<dbReference type="GO" id="GO:0019815">
    <property type="term" value="C:B cell receptor complex"/>
    <property type="evidence" value="ECO:0007669"/>
    <property type="project" value="TreeGrafter"/>
</dbReference>
<dbReference type="GO" id="GO:0030183">
    <property type="term" value="P:B cell differentiation"/>
    <property type="evidence" value="ECO:0007669"/>
    <property type="project" value="TreeGrafter"/>
</dbReference>
<comment type="subcellular location">
    <subcellularLocation>
        <location evidence="1">Membrane</location>
        <topology evidence="1">Single-pass type I membrane protein</topology>
    </subcellularLocation>
</comment>
<accession>A0AA97LHF5</accession>
<dbReference type="PANTHER" id="PTHR14334">
    <property type="entry name" value="B-CELL ANTIGEN RECEPTOR COMPLEX-ASSOCIATED PROTEIN"/>
    <property type="match status" value="1"/>
</dbReference>
<dbReference type="InterPro" id="IPR036179">
    <property type="entry name" value="Ig-like_dom_sf"/>
</dbReference>
<keyword evidence="5" id="KW-0393">Immunoglobulin domain</keyword>
<evidence type="ECO:0000256" key="6">
    <source>
        <dbReference type="SAM" id="Phobius"/>
    </source>
</evidence>
<evidence type="ECO:0000256" key="2">
    <source>
        <dbReference type="ARBA" id="ARBA00022692"/>
    </source>
</evidence>